<dbReference type="PROSITE" id="PS50072">
    <property type="entry name" value="CSA_PPIASE_2"/>
    <property type="match status" value="1"/>
</dbReference>
<dbReference type="Pfam" id="PF00160">
    <property type="entry name" value="Pro_isomerase"/>
    <property type="match status" value="1"/>
</dbReference>
<dbReference type="SUPFAM" id="SSF50891">
    <property type="entry name" value="Cyclophilin-like"/>
    <property type="match status" value="1"/>
</dbReference>
<organism evidence="9 10">
    <name type="scientific">Boothiomyces macroporosus</name>
    <dbReference type="NCBI Taxonomy" id="261099"/>
    <lineage>
        <taxon>Eukaryota</taxon>
        <taxon>Fungi</taxon>
        <taxon>Fungi incertae sedis</taxon>
        <taxon>Chytridiomycota</taxon>
        <taxon>Chytridiomycota incertae sedis</taxon>
        <taxon>Chytridiomycetes</taxon>
        <taxon>Rhizophydiales</taxon>
        <taxon>Terramycetaceae</taxon>
        <taxon>Boothiomyces</taxon>
    </lineage>
</organism>
<comment type="catalytic activity">
    <reaction evidence="1">
        <text>[protein]-peptidylproline (omega=180) = [protein]-peptidylproline (omega=0)</text>
        <dbReference type="Rhea" id="RHEA:16237"/>
        <dbReference type="Rhea" id="RHEA-COMP:10747"/>
        <dbReference type="Rhea" id="RHEA-COMP:10748"/>
        <dbReference type="ChEBI" id="CHEBI:83833"/>
        <dbReference type="ChEBI" id="CHEBI:83834"/>
        <dbReference type="EC" id="5.2.1.8"/>
    </reaction>
</comment>
<keyword evidence="5" id="KW-0697">Rotamase</keyword>
<reference evidence="9" key="1">
    <citation type="submission" date="2020-05" db="EMBL/GenBank/DDBJ databases">
        <title>Phylogenomic resolution of chytrid fungi.</title>
        <authorList>
            <person name="Stajich J.E."/>
            <person name="Amses K."/>
            <person name="Simmons R."/>
            <person name="Seto K."/>
            <person name="Myers J."/>
            <person name="Bonds A."/>
            <person name="Quandt C.A."/>
            <person name="Barry K."/>
            <person name="Liu P."/>
            <person name="Grigoriev I."/>
            <person name="Longcore J.E."/>
            <person name="James T.Y."/>
        </authorList>
    </citation>
    <scope>NUCLEOTIDE SEQUENCE</scope>
    <source>
        <strain evidence="9">PLAUS21</strain>
    </source>
</reference>
<dbReference type="InterPro" id="IPR036322">
    <property type="entry name" value="WD40_repeat_dom_sf"/>
</dbReference>
<feature type="region of interest" description="Disordered" evidence="7">
    <location>
        <begin position="1"/>
        <end position="30"/>
    </location>
</feature>
<dbReference type="InterPro" id="IPR029000">
    <property type="entry name" value="Cyclophilin-like_dom_sf"/>
</dbReference>
<evidence type="ECO:0000256" key="3">
    <source>
        <dbReference type="ARBA" id="ARBA00022574"/>
    </source>
</evidence>
<dbReference type="PANTHER" id="PTHR45625:SF4">
    <property type="entry name" value="PEPTIDYLPROLYL ISOMERASE DOMAIN AND WD REPEAT-CONTAINING PROTEIN 1"/>
    <property type="match status" value="1"/>
</dbReference>
<dbReference type="InterPro" id="IPR020892">
    <property type="entry name" value="Cyclophilin-type_PPIase_CS"/>
</dbReference>
<dbReference type="Pfam" id="PF00400">
    <property type="entry name" value="WD40"/>
    <property type="match status" value="2"/>
</dbReference>
<evidence type="ECO:0000313" key="10">
    <source>
        <dbReference type="Proteomes" id="UP001210925"/>
    </source>
</evidence>
<feature type="domain" description="PPIase cyclophilin-type" evidence="8">
    <location>
        <begin position="474"/>
        <end position="621"/>
    </location>
</feature>
<evidence type="ECO:0000256" key="4">
    <source>
        <dbReference type="ARBA" id="ARBA00022737"/>
    </source>
</evidence>
<dbReference type="PROSITE" id="PS00170">
    <property type="entry name" value="CSA_PPIASE_1"/>
    <property type="match status" value="1"/>
</dbReference>
<dbReference type="SUPFAM" id="SSF50978">
    <property type="entry name" value="WD40 repeat-like"/>
    <property type="match status" value="1"/>
</dbReference>
<name>A0AAD5UEA2_9FUNG</name>
<evidence type="ECO:0000259" key="8">
    <source>
        <dbReference type="PROSITE" id="PS50072"/>
    </source>
</evidence>
<keyword evidence="4" id="KW-0677">Repeat</keyword>
<evidence type="ECO:0000256" key="2">
    <source>
        <dbReference type="ARBA" id="ARBA00013194"/>
    </source>
</evidence>
<keyword evidence="3" id="KW-0853">WD repeat</keyword>
<dbReference type="FunFam" id="2.40.100.10:FF:000003">
    <property type="entry name" value="Peptidylprolyl isomerase domain and WD repeat-containing 1"/>
    <property type="match status" value="1"/>
</dbReference>
<dbReference type="EC" id="5.2.1.8" evidence="2"/>
<evidence type="ECO:0000256" key="7">
    <source>
        <dbReference type="SAM" id="MobiDB-lite"/>
    </source>
</evidence>
<gene>
    <name evidence="9" type="ORF">HK103_001008</name>
</gene>
<dbReference type="InterPro" id="IPR015943">
    <property type="entry name" value="WD40/YVTN_repeat-like_dom_sf"/>
</dbReference>
<evidence type="ECO:0000256" key="1">
    <source>
        <dbReference type="ARBA" id="ARBA00000971"/>
    </source>
</evidence>
<evidence type="ECO:0000256" key="6">
    <source>
        <dbReference type="ARBA" id="ARBA00023235"/>
    </source>
</evidence>
<dbReference type="SMART" id="SM00320">
    <property type="entry name" value="WD40"/>
    <property type="match status" value="2"/>
</dbReference>
<evidence type="ECO:0000313" key="9">
    <source>
        <dbReference type="EMBL" id="KAJ3253046.1"/>
    </source>
</evidence>
<keyword evidence="6" id="KW-0413">Isomerase</keyword>
<dbReference type="PRINTS" id="PR00153">
    <property type="entry name" value="CSAPPISMRASE"/>
</dbReference>
<proteinExistence type="predicted"/>
<dbReference type="Gene3D" id="2.40.100.10">
    <property type="entry name" value="Cyclophilin-like"/>
    <property type="match status" value="1"/>
</dbReference>
<dbReference type="EMBL" id="JADGKB010000121">
    <property type="protein sequence ID" value="KAJ3253046.1"/>
    <property type="molecule type" value="Genomic_DNA"/>
</dbReference>
<dbReference type="GO" id="GO:0003755">
    <property type="term" value="F:peptidyl-prolyl cis-trans isomerase activity"/>
    <property type="evidence" value="ECO:0007669"/>
    <property type="project" value="UniProtKB-KW"/>
</dbReference>
<dbReference type="InterPro" id="IPR001680">
    <property type="entry name" value="WD40_rpt"/>
</dbReference>
<dbReference type="Proteomes" id="UP001210925">
    <property type="component" value="Unassembled WGS sequence"/>
</dbReference>
<keyword evidence="10" id="KW-1185">Reference proteome</keyword>
<protein>
    <recommendedName>
        <fullName evidence="2">peptidylprolyl isomerase</fullName>
        <ecNumber evidence="2">5.2.1.8</ecNumber>
    </recommendedName>
</protein>
<dbReference type="AlphaFoldDB" id="A0AAD5UEA2"/>
<dbReference type="PANTHER" id="PTHR45625">
    <property type="entry name" value="PEPTIDYL-PROLYL CIS-TRANS ISOMERASE-RELATED"/>
    <property type="match status" value="1"/>
</dbReference>
<dbReference type="Gene3D" id="2.130.10.10">
    <property type="entry name" value="YVTN repeat-like/Quinoprotein amine dehydrogenase"/>
    <property type="match status" value="1"/>
</dbReference>
<dbReference type="GO" id="GO:0005634">
    <property type="term" value="C:nucleus"/>
    <property type="evidence" value="ECO:0007669"/>
    <property type="project" value="UniProtKB-ARBA"/>
</dbReference>
<comment type="caution">
    <text evidence="9">The sequence shown here is derived from an EMBL/GenBank/DDBJ whole genome shotgun (WGS) entry which is preliminary data.</text>
</comment>
<evidence type="ECO:0000256" key="5">
    <source>
        <dbReference type="ARBA" id="ARBA00023110"/>
    </source>
</evidence>
<accession>A0AAD5UEA2</accession>
<dbReference type="InterPro" id="IPR002130">
    <property type="entry name" value="Cyclophilin-type_PPIase_dom"/>
</dbReference>
<sequence length="622" mass="71757">MTKRDLEEESSDDDFGPKPAGEEEDQVGPLPVEIKKRRGIQLLIQVDHEELYLSNLPNTDSYEVSLMHRDTVILVFITKTDFLITCSVDGHVKFWKKTEKGIEFVKHFRAHLGLITSGTVSFDGLLFCSCSIDKTLKIFDVVNFDMINMIKTEYIPNTSCFAYQKGQAVSLLAVTGKEDNLIYFYDGKTSQDVIRTISVFQTTSIILYNPVYDVVLGCDDRGLIEYFSLDLDSETGFKKPDNLKWKLKSDTDLYEFKKQRLAPTSIVFSNDYKMFSVWEFKSRILRIFNFETGKIIKKIDESLQLISEKQQESEDRMDDMEFGRRLALEREFEKPGQGQTCNSCFDETNTFIIYPTMFGIKMVNLKNDNTVLIGKSETIRFMNICLYQGQPKKKQLVTVEMAASENTVLRESEETDPTIFCTSYKKNRFYSFTRREPDSSATRDIFNERPTREEGIINQQNEIQQQHGTEAMIHTSYGDIILRLYPEYAPKACQNFVELSQKGYYDGCHFHRVIKNFMIQTGDPLNDGTGGESIFGKDFEDEFHPFIRHDRPYMVSMANSGPNTNGSQFFITVAPCPWLDNKHSIFGKAVSGHDVIHRIENVDTDKYDRPWEPIKIIGIEIR</sequence>
<dbReference type="InterPro" id="IPR044666">
    <property type="entry name" value="Cyclophilin_A-like"/>
</dbReference>
<dbReference type="GO" id="GO:0006457">
    <property type="term" value="P:protein folding"/>
    <property type="evidence" value="ECO:0007669"/>
    <property type="project" value="InterPro"/>
</dbReference>